<dbReference type="PANTHER" id="PTHR28629">
    <property type="entry name" value="TRIOKINASE/FMN CYCLASE"/>
    <property type="match status" value="1"/>
</dbReference>
<evidence type="ECO:0000313" key="10">
    <source>
        <dbReference type="EMBL" id="MDB8687628.1"/>
    </source>
</evidence>
<dbReference type="InterPro" id="IPR050861">
    <property type="entry name" value="Dihydroxyacetone_Kinase"/>
</dbReference>
<dbReference type="PROSITE" id="PS51480">
    <property type="entry name" value="DHAL"/>
    <property type="match status" value="1"/>
</dbReference>
<evidence type="ECO:0000256" key="5">
    <source>
        <dbReference type="ARBA" id="ARBA00022777"/>
    </source>
</evidence>
<dbReference type="GO" id="GO:0004371">
    <property type="term" value="F:glycerone kinase activity"/>
    <property type="evidence" value="ECO:0007669"/>
    <property type="project" value="InterPro"/>
</dbReference>
<dbReference type="EMBL" id="JAQMLA010000043">
    <property type="protein sequence ID" value="MDB8687628.1"/>
    <property type="molecule type" value="Genomic_DNA"/>
</dbReference>
<reference evidence="10" key="1">
    <citation type="submission" date="2023-01" db="EMBL/GenBank/DDBJ databases">
        <title>Human gut microbiome strain richness.</title>
        <authorList>
            <person name="Chen-Liaw A."/>
        </authorList>
    </citation>
    <scope>NUCLEOTIDE SEQUENCE</scope>
    <source>
        <strain evidence="10">RTP21484st1_H11_RTP21484_190118</strain>
    </source>
</reference>
<evidence type="ECO:0000256" key="7">
    <source>
        <dbReference type="ARBA" id="ARBA00046577"/>
    </source>
</evidence>
<keyword evidence="5" id="KW-0418">Kinase</keyword>
<dbReference type="GO" id="GO:0019563">
    <property type="term" value="P:glycerol catabolic process"/>
    <property type="evidence" value="ECO:0007669"/>
    <property type="project" value="TreeGrafter"/>
</dbReference>
<dbReference type="Gene3D" id="1.25.40.340">
    <property type="match status" value="1"/>
</dbReference>
<comment type="pathway">
    <text evidence="2">Polyol metabolism; glycerol degradation.</text>
</comment>
<evidence type="ECO:0000313" key="11">
    <source>
        <dbReference type="Proteomes" id="UP001212160"/>
    </source>
</evidence>
<accession>A0AAW6DGY1</accession>
<dbReference type="PANTHER" id="PTHR28629:SF4">
    <property type="entry name" value="TRIOKINASE_FMN CYCLASE"/>
    <property type="match status" value="1"/>
</dbReference>
<feature type="domain" description="DhaL" evidence="9">
    <location>
        <begin position="6"/>
        <end position="208"/>
    </location>
</feature>
<sequence>MDYCLKDIISVLYQIIDEIMVSKEELTEIDSKLGDGDMGISMEKGAIALKKELDKFVDSDINISELFMNCAMAFNRAAPSTMGTLLSGGMLAIAKQIGNQKVITIDQVVEIPGILANSISLRGKASVGDKTVLDALIPFSDKLKSVYNETMSIDKALTMATQAAYIGMESTKGIIAKTGRAKWLAERNMEYPDAGSVLCYRIVKRIELTHKN</sequence>
<evidence type="ECO:0000256" key="3">
    <source>
        <dbReference type="ARBA" id="ARBA00012095"/>
    </source>
</evidence>
<keyword evidence="4" id="KW-0808">Transferase</keyword>
<evidence type="ECO:0000259" key="9">
    <source>
        <dbReference type="PROSITE" id="PS51480"/>
    </source>
</evidence>
<dbReference type="EC" id="2.7.1.121" evidence="3"/>
<comment type="subunit">
    <text evidence="7">Homodimer. The dihydroxyacetone kinase complex is composed of a homodimer of DhaM, a homodimer of DhaK and the subunit DhaL.</text>
</comment>
<evidence type="ECO:0000256" key="2">
    <source>
        <dbReference type="ARBA" id="ARBA00004745"/>
    </source>
</evidence>
<dbReference type="SMART" id="SM01120">
    <property type="entry name" value="Dak2"/>
    <property type="match status" value="1"/>
</dbReference>
<dbReference type="SUPFAM" id="SSF101473">
    <property type="entry name" value="DhaL-like"/>
    <property type="match status" value="1"/>
</dbReference>
<evidence type="ECO:0000256" key="8">
    <source>
        <dbReference type="ARBA" id="ARBA00055771"/>
    </source>
</evidence>
<keyword evidence="6" id="KW-0319">Glycerol metabolism</keyword>
<evidence type="ECO:0000256" key="6">
    <source>
        <dbReference type="ARBA" id="ARBA00022798"/>
    </source>
</evidence>
<dbReference type="FunFam" id="1.25.40.340:FF:000002">
    <property type="entry name" value="Dihydroxyacetone kinase, L subunit"/>
    <property type="match status" value="1"/>
</dbReference>
<organism evidence="10 11">
    <name type="scientific">Mediterraneibacter gnavus</name>
    <name type="common">Ruminococcus gnavus</name>
    <dbReference type="NCBI Taxonomy" id="33038"/>
    <lineage>
        <taxon>Bacteria</taxon>
        <taxon>Bacillati</taxon>
        <taxon>Bacillota</taxon>
        <taxon>Clostridia</taxon>
        <taxon>Lachnospirales</taxon>
        <taxon>Lachnospiraceae</taxon>
        <taxon>Mediterraneibacter</taxon>
    </lineage>
</organism>
<name>A0AAW6DGY1_MEDGN</name>
<comment type="caution">
    <text evidence="10">The sequence shown here is derived from an EMBL/GenBank/DDBJ whole genome shotgun (WGS) entry which is preliminary data.</text>
</comment>
<dbReference type="Pfam" id="PF02734">
    <property type="entry name" value="Dak2"/>
    <property type="match status" value="1"/>
</dbReference>
<dbReference type="Proteomes" id="UP001212160">
    <property type="component" value="Unassembled WGS sequence"/>
</dbReference>
<protein>
    <recommendedName>
        <fullName evidence="3">phosphoenolpyruvate--glycerone phosphotransferase</fullName>
        <ecNumber evidence="3">2.7.1.121</ecNumber>
    </recommendedName>
</protein>
<gene>
    <name evidence="10" type="ORF">PNW85_13285</name>
</gene>
<comment type="function">
    <text evidence="8">ADP-binding subunit of the dihydroxyacetone kinase, which is responsible for the phosphoenolpyruvate (PEP)-dependent phosphorylation of dihydroxyacetone. DhaL-ADP is converted to DhaL-ATP via a phosphoryl group transfer from DhaM and transmits it to dihydroxyacetone binds to DhaK.</text>
</comment>
<dbReference type="InterPro" id="IPR004007">
    <property type="entry name" value="DhaL_dom"/>
</dbReference>
<dbReference type="RefSeq" id="WP_272108228.1">
    <property type="nucleotide sequence ID" value="NZ_JAQMLA010000043.1"/>
</dbReference>
<dbReference type="AlphaFoldDB" id="A0AAW6DGY1"/>
<evidence type="ECO:0000256" key="4">
    <source>
        <dbReference type="ARBA" id="ARBA00022679"/>
    </source>
</evidence>
<dbReference type="GO" id="GO:0005829">
    <property type="term" value="C:cytosol"/>
    <property type="evidence" value="ECO:0007669"/>
    <property type="project" value="TreeGrafter"/>
</dbReference>
<dbReference type="InterPro" id="IPR036117">
    <property type="entry name" value="DhaL_dom_sf"/>
</dbReference>
<proteinExistence type="predicted"/>
<dbReference type="GO" id="GO:0047324">
    <property type="term" value="F:phosphoenolpyruvate-glycerone phosphotransferase activity"/>
    <property type="evidence" value="ECO:0007669"/>
    <property type="project" value="UniProtKB-EC"/>
</dbReference>
<comment type="catalytic activity">
    <reaction evidence="1">
        <text>dihydroxyacetone + phosphoenolpyruvate = dihydroxyacetone phosphate + pyruvate</text>
        <dbReference type="Rhea" id="RHEA:18381"/>
        <dbReference type="ChEBI" id="CHEBI:15361"/>
        <dbReference type="ChEBI" id="CHEBI:16016"/>
        <dbReference type="ChEBI" id="CHEBI:57642"/>
        <dbReference type="ChEBI" id="CHEBI:58702"/>
        <dbReference type="EC" id="2.7.1.121"/>
    </reaction>
</comment>
<evidence type="ECO:0000256" key="1">
    <source>
        <dbReference type="ARBA" id="ARBA00001113"/>
    </source>
</evidence>